<name>A0A8J6NQK8_9BACT</name>
<dbReference type="GO" id="GO:0004073">
    <property type="term" value="F:aspartate-semialdehyde dehydrogenase activity"/>
    <property type="evidence" value="ECO:0007669"/>
    <property type="project" value="UniProtKB-UniRule"/>
</dbReference>
<keyword evidence="7 15" id="KW-0028">Amino-acid biosynthesis</keyword>
<dbReference type="UniPathway" id="UPA00034">
    <property type="reaction ID" value="UER00016"/>
</dbReference>
<comment type="pathway">
    <text evidence="2 15">Amino-acid biosynthesis; L-lysine biosynthesis via DAP pathway; (S)-tetrahydrodipicolinate from L-aspartate: step 2/4.</text>
</comment>
<comment type="subunit">
    <text evidence="5 15">Homodimer.</text>
</comment>
<comment type="caution">
    <text evidence="18">The sequence shown here is derived from an EMBL/GenBank/DDBJ whole genome shotgun (WGS) entry which is preliminary data.</text>
</comment>
<evidence type="ECO:0000256" key="16">
    <source>
        <dbReference type="PIRSR" id="PIRSR000148-1"/>
    </source>
</evidence>
<dbReference type="InterPro" id="IPR012280">
    <property type="entry name" value="Semialdhyde_DH_dimer_dom"/>
</dbReference>
<feature type="active site" description="Proton acceptor" evidence="15 16">
    <location>
        <position position="246"/>
    </location>
</feature>
<dbReference type="UniPathway" id="UPA00050">
    <property type="reaction ID" value="UER00463"/>
</dbReference>
<dbReference type="Gene3D" id="3.40.50.720">
    <property type="entry name" value="NAD(P)-binding Rossmann-like Domain"/>
    <property type="match status" value="1"/>
</dbReference>
<dbReference type="PANTHER" id="PTHR46278:SF2">
    <property type="entry name" value="ASPARTATE-SEMIALDEHYDE DEHYDROGENASE"/>
    <property type="match status" value="1"/>
</dbReference>
<dbReference type="NCBIfam" id="NF011456">
    <property type="entry name" value="PRK14874.1"/>
    <property type="match status" value="1"/>
</dbReference>
<dbReference type="EMBL" id="JACNJH010000250">
    <property type="protein sequence ID" value="MBC8363059.1"/>
    <property type="molecule type" value="Genomic_DNA"/>
</dbReference>
<keyword evidence="13 15" id="KW-0486">Methionine biosynthesis</keyword>
<keyword evidence="8 15" id="KW-0791">Threonine biosynthesis</keyword>
<evidence type="ECO:0000256" key="4">
    <source>
        <dbReference type="ARBA" id="ARBA00010584"/>
    </source>
</evidence>
<evidence type="ECO:0000256" key="1">
    <source>
        <dbReference type="ARBA" id="ARBA00005021"/>
    </source>
</evidence>
<feature type="binding site" evidence="15">
    <location>
        <position position="239"/>
    </location>
    <ligand>
        <name>substrate</name>
    </ligand>
</feature>
<dbReference type="AlphaFoldDB" id="A0A8J6NQK8"/>
<dbReference type="GO" id="GO:0050661">
    <property type="term" value="F:NADP binding"/>
    <property type="evidence" value="ECO:0007669"/>
    <property type="project" value="UniProtKB-UniRule"/>
</dbReference>
<evidence type="ECO:0000256" key="6">
    <source>
        <dbReference type="ARBA" id="ARBA00013120"/>
    </source>
</evidence>
<comment type="pathway">
    <text evidence="1 15">Amino-acid biosynthesis; L-methionine biosynthesis via de novo pathway; L-homoserine from L-aspartate: step 2/3.</text>
</comment>
<dbReference type="GO" id="GO:0009088">
    <property type="term" value="P:threonine biosynthetic process"/>
    <property type="evidence" value="ECO:0007669"/>
    <property type="project" value="UniProtKB-UniRule"/>
</dbReference>
<evidence type="ECO:0000256" key="3">
    <source>
        <dbReference type="ARBA" id="ARBA00005097"/>
    </source>
</evidence>
<evidence type="ECO:0000256" key="15">
    <source>
        <dbReference type="HAMAP-Rule" id="MF_02121"/>
    </source>
</evidence>
<evidence type="ECO:0000313" key="19">
    <source>
        <dbReference type="Proteomes" id="UP000603434"/>
    </source>
</evidence>
<dbReference type="GO" id="GO:0009097">
    <property type="term" value="P:isoleucine biosynthetic process"/>
    <property type="evidence" value="ECO:0007669"/>
    <property type="project" value="UniProtKB-UniRule"/>
</dbReference>
<feature type="binding site" evidence="15">
    <location>
        <position position="160"/>
    </location>
    <ligand>
        <name>substrate</name>
    </ligand>
</feature>
<dbReference type="UniPathway" id="UPA00051">
    <property type="reaction ID" value="UER00464"/>
</dbReference>
<feature type="domain" description="Semialdehyde dehydrogenase NAD-binding" evidence="17">
    <location>
        <begin position="7"/>
        <end position="122"/>
    </location>
</feature>
<dbReference type="InterPro" id="IPR000534">
    <property type="entry name" value="Semialdehyde_DH_NAD-bd"/>
</dbReference>
<comment type="pathway">
    <text evidence="3 15">Amino-acid biosynthesis; L-threonine biosynthesis; L-threonine from L-aspartate: step 2/5.</text>
</comment>
<keyword evidence="12 15" id="KW-0457">Lysine biosynthesis</keyword>
<comment type="caution">
    <text evidence="15">Lacks conserved residue(s) required for the propagation of feature annotation.</text>
</comment>
<accession>A0A8J6NQK8</accession>
<feature type="binding site" evidence="15">
    <location>
        <begin position="14"/>
        <end position="17"/>
    </location>
    <ligand>
        <name>NADP(+)</name>
        <dbReference type="ChEBI" id="CHEBI:58349"/>
    </ligand>
</feature>
<protein>
    <recommendedName>
        <fullName evidence="6 15">Aspartate-semialdehyde dehydrogenase</fullName>
        <shortName evidence="15">ASA dehydrogenase</shortName>
        <shortName evidence="15">ASADH</shortName>
        <ecNumber evidence="6 15">1.2.1.11</ecNumber>
    </recommendedName>
    <alternativeName>
        <fullName evidence="15">Aspartate-beta-semialdehyde dehydrogenase</fullName>
    </alternativeName>
</protein>
<dbReference type="GO" id="GO:0046983">
    <property type="term" value="F:protein dimerization activity"/>
    <property type="evidence" value="ECO:0007669"/>
    <property type="project" value="InterPro"/>
</dbReference>
<dbReference type="InterPro" id="IPR005986">
    <property type="entry name" value="Asp_semialdehyde_DH_beta"/>
</dbReference>
<dbReference type="SUPFAM" id="SSF51735">
    <property type="entry name" value="NAD(P)-binding Rossmann-fold domains"/>
    <property type="match status" value="1"/>
</dbReference>
<reference evidence="18 19" key="1">
    <citation type="submission" date="2020-08" db="EMBL/GenBank/DDBJ databases">
        <title>Bridging the membrane lipid divide: bacteria of the FCB group superphylum have the potential to synthesize archaeal ether lipids.</title>
        <authorList>
            <person name="Villanueva L."/>
            <person name="Von Meijenfeldt F.A.B."/>
            <person name="Westbye A.B."/>
            <person name="Yadav S."/>
            <person name="Hopmans E.C."/>
            <person name="Dutilh B.E."/>
            <person name="Sinninghe Damste J.S."/>
        </authorList>
    </citation>
    <scope>NUCLEOTIDE SEQUENCE [LARGE SCALE GENOMIC DNA]</scope>
    <source>
        <strain evidence="18">NIOZ-UU30</strain>
    </source>
</reference>
<dbReference type="InterPro" id="IPR036291">
    <property type="entry name" value="NAD(P)-bd_dom_sf"/>
</dbReference>
<dbReference type="NCBIfam" id="NF005957">
    <property type="entry name" value="PRK08040.1"/>
    <property type="match status" value="1"/>
</dbReference>
<evidence type="ECO:0000259" key="17">
    <source>
        <dbReference type="SMART" id="SM00859"/>
    </source>
</evidence>
<evidence type="ECO:0000256" key="8">
    <source>
        <dbReference type="ARBA" id="ARBA00022697"/>
    </source>
</evidence>
<feature type="active site" description="Acyl-thioester intermediate" evidence="15 16">
    <location>
        <position position="133"/>
    </location>
</feature>
<evidence type="ECO:0000256" key="11">
    <source>
        <dbReference type="ARBA" id="ARBA00023002"/>
    </source>
</evidence>
<evidence type="ECO:0000256" key="10">
    <source>
        <dbReference type="ARBA" id="ARBA00022915"/>
    </source>
</evidence>
<evidence type="ECO:0000256" key="7">
    <source>
        <dbReference type="ARBA" id="ARBA00022605"/>
    </source>
</evidence>
<comment type="catalytic activity">
    <reaction evidence="14 15">
        <text>L-aspartate 4-semialdehyde + phosphate + NADP(+) = 4-phospho-L-aspartate + NADPH + H(+)</text>
        <dbReference type="Rhea" id="RHEA:24284"/>
        <dbReference type="ChEBI" id="CHEBI:15378"/>
        <dbReference type="ChEBI" id="CHEBI:43474"/>
        <dbReference type="ChEBI" id="CHEBI:57535"/>
        <dbReference type="ChEBI" id="CHEBI:57783"/>
        <dbReference type="ChEBI" id="CHEBI:58349"/>
        <dbReference type="ChEBI" id="CHEBI:537519"/>
        <dbReference type="EC" id="1.2.1.11"/>
    </reaction>
</comment>
<keyword evidence="10 15" id="KW-0220">Diaminopimelate biosynthesis</keyword>
<comment type="function">
    <text evidence="15">Catalyzes the NADPH-dependent formation of L-aspartate-semialdehyde (L-ASA) by the reductive dephosphorylation of L-aspartyl-4-phosphate.</text>
</comment>
<dbReference type="CDD" id="cd18131">
    <property type="entry name" value="ASADH_C_bac_euk_like"/>
    <property type="match status" value="1"/>
</dbReference>
<organism evidence="18 19">
    <name type="scientific">Candidatus Desulfatibia profunda</name>
    <dbReference type="NCBI Taxonomy" id="2841695"/>
    <lineage>
        <taxon>Bacteria</taxon>
        <taxon>Pseudomonadati</taxon>
        <taxon>Thermodesulfobacteriota</taxon>
        <taxon>Desulfobacteria</taxon>
        <taxon>Desulfobacterales</taxon>
        <taxon>Desulfobacterales incertae sedis</taxon>
        <taxon>Candidatus Desulfatibia</taxon>
    </lineage>
</organism>
<dbReference type="Pfam" id="PF01118">
    <property type="entry name" value="Semialdhyde_dh"/>
    <property type="match status" value="1"/>
</dbReference>
<sequence length="340" mass="37174">MSAKKFNVAVAGATGAVGNQMITCLEERAFPVKKIKLLASSRSVGRTLDFKGDSVAVEELTEGSFKGIDIALFSAGGGTSKTFAPWAAKDGCVVIDNSSAWRMDPEVPLVVPEVNPHAIAQYKNKGIIANPNCSTIQMVVALHPLHQKYGIKRIVVSTYQAVSGTGQKAIIELEQQTRAILNSENYEKKVYPHIIAFNCLPHIDVFLENGYTKEEMKMVNETRKILEDDTIGITATTVRVPVFYGHSESINVEMKEYVTAHEVRSLLEKSPGIKVVDDPGKNVYPLAIDAVGQDLTLVGRIRNDESIPNGINMWVVADNIRKGAATNAVQIAEFLAREYL</sequence>
<dbReference type="EC" id="1.2.1.11" evidence="6 15"/>
<comment type="similarity">
    <text evidence="4 15">Belongs to the aspartate-semialdehyde dehydrogenase family.</text>
</comment>
<dbReference type="GO" id="GO:0019877">
    <property type="term" value="P:diaminopimelate biosynthetic process"/>
    <property type="evidence" value="ECO:0007669"/>
    <property type="project" value="UniProtKB-UniRule"/>
</dbReference>
<dbReference type="GO" id="GO:0051287">
    <property type="term" value="F:NAD binding"/>
    <property type="evidence" value="ECO:0007669"/>
    <property type="project" value="InterPro"/>
</dbReference>
<gene>
    <name evidence="15" type="primary">asd</name>
    <name evidence="18" type="ORF">H8E23_16870</name>
</gene>
<dbReference type="SUPFAM" id="SSF55347">
    <property type="entry name" value="Glyceraldehyde-3-phosphate dehydrogenase-like, C-terminal domain"/>
    <property type="match status" value="1"/>
</dbReference>
<evidence type="ECO:0000256" key="9">
    <source>
        <dbReference type="ARBA" id="ARBA00022857"/>
    </source>
</evidence>
<dbReference type="NCBIfam" id="NF004224">
    <property type="entry name" value="PRK05671.1"/>
    <property type="match status" value="1"/>
</dbReference>
<dbReference type="InterPro" id="IPR012080">
    <property type="entry name" value="Asp_semialdehyde_DH"/>
</dbReference>
<dbReference type="GO" id="GO:0009089">
    <property type="term" value="P:lysine biosynthetic process via diaminopimelate"/>
    <property type="evidence" value="ECO:0007669"/>
    <property type="project" value="UniProtKB-UniRule"/>
</dbReference>
<keyword evidence="9 15" id="KW-0521">NADP</keyword>
<dbReference type="GO" id="GO:0071266">
    <property type="term" value="P:'de novo' L-methionine biosynthetic process"/>
    <property type="evidence" value="ECO:0007669"/>
    <property type="project" value="UniProtKB-UniRule"/>
</dbReference>
<dbReference type="Proteomes" id="UP000603434">
    <property type="component" value="Unassembled WGS sequence"/>
</dbReference>
<evidence type="ECO:0000256" key="5">
    <source>
        <dbReference type="ARBA" id="ARBA00011738"/>
    </source>
</evidence>
<dbReference type="Gene3D" id="3.30.360.10">
    <property type="entry name" value="Dihydrodipicolinate Reductase, domain 2"/>
    <property type="match status" value="1"/>
</dbReference>
<keyword evidence="11 15" id="KW-0560">Oxidoreductase</keyword>
<evidence type="ECO:0000256" key="14">
    <source>
        <dbReference type="ARBA" id="ARBA00047891"/>
    </source>
</evidence>
<dbReference type="HAMAP" id="MF_02121">
    <property type="entry name" value="ASADH"/>
    <property type="match status" value="1"/>
</dbReference>
<dbReference type="Pfam" id="PF02774">
    <property type="entry name" value="Semialdhyde_dhC"/>
    <property type="match status" value="1"/>
</dbReference>
<evidence type="ECO:0000313" key="18">
    <source>
        <dbReference type="EMBL" id="MBC8363059.1"/>
    </source>
</evidence>
<evidence type="ECO:0000256" key="13">
    <source>
        <dbReference type="ARBA" id="ARBA00023167"/>
    </source>
</evidence>
<dbReference type="PANTHER" id="PTHR46278">
    <property type="entry name" value="DEHYDROGENASE, PUTATIVE-RELATED"/>
    <property type="match status" value="1"/>
</dbReference>
<feature type="binding site" evidence="15">
    <location>
        <begin position="42"/>
        <end position="43"/>
    </location>
    <ligand>
        <name>NADP(+)</name>
        <dbReference type="ChEBI" id="CHEBI:58349"/>
    </ligand>
</feature>
<evidence type="ECO:0000256" key="2">
    <source>
        <dbReference type="ARBA" id="ARBA00005076"/>
    </source>
</evidence>
<feature type="binding site" evidence="15">
    <location>
        <position position="102"/>
    </location>
    <ligand>
        <name>phosphate</name>
        <dbReference type="ChEBI" id="CHEBI:43474"/>
    </ligand>
</feature>
<dbReference type="PIRSF" id="PIRSF000148">
    <property type="entry name" value="ASA_dh"/>
    <property type="match status" value="1"/>
</dbReference>
<evidence type="ECO:0000256" key="12">
    <source>
        <dbReference type="ARBA" id="ARBA00023154"/>
    </source>
</evidence>
<feature type="binding site" evidence="15">
    <location>
        <position position="319"/>
    </location>
    <ligand>
        <name>NADP(+)</name>
        <dbReference type="ChEBI" id="CHEBI:58349"/>
    </ligand>
</feature>
<dbReference type="CDD" id="cd02316">
    <property type="entry name" value="VcASADH2_like_N"/>
    <property type="match status" value="1"/>
</dbReference>
<dbReference type="NCBIfam" id="TIGR01296">
    <property type="entry name" value="asd_B"/>
    <property type="match status" value="1"/>
</dbReference>
<feature type="binding site" evidence="15">
    <location>
        <begin position="163"/>
        <end position="164"/>
    </location>
    <ligand>
        <name>NADP(+)</name>
        <dbReference type="ChEBI" id="CHEBI:58349"/>
    </ligand>
</feature>
<proteinExistence type="inferred from homology"/>
<dbReference type="SMART" id="SM00859">
    <property type="entry name" value="Semialdhyde_dh"/>
    <property type="match status" value="1"/>
</dbReference>